<comment type="subcellular location">
    <subcellularLocation>
        <location evidence="1">Membrane</location>
        <topology evidence="1">Single-pass type II membrane protein</topology>
    </subcellularLocation>
</comment>
<evidence type="ECO:0000256" key="8">
    <source>
        <dbReference type="ARBA" id="ARBA00022989"/>
    </source>
</evidence>
<evidence type="ECO:0000256" key="6">
    <source>
        <dbReference type="ARBA" id="ARBA00022692"/>
    </source>
</evidence>
<dbReference type="GO" id="GO:0016020">
    <property type="term" value="C:membrane"/>
    <property type="evidence" value="ECO:0007669"/>
    <property type="project" value="UniProtKB-SubCell"/>
</dbReference>
<organism evidence="13 14">
    <name type="scientific">Galdieria yellowstonensis</name>
    <dbReference type="NCBI Taxonomy" id="3028027"/>
    <lineage>
        <taxon>Eukaryota</taxon>
        <taxon>Rhodophyta</taxon>
        <taxon>Bangiophyceae</taxon>
        <taxon>Galdieriales</taxon>
        <taxon>Galdieriaceae</taxon>
        <taxon>Galdieria</taxon>
    </lineage>
</organism>
<evidence type="ECO:0000256" key="10">
    <source>
        <dbReference type="ARBA" id="ARBA00023180"/>
    </source>
</evidence>
<dbReference type="Pfam" id="PF02709">
    <property type="entry name" value="Glyco_transf_7C"/>
    <property type="match status" value="1"/>
</dbReference>
<evidence type="ECO:0000256" key="5">
    <source>
        <dbReference type="ARBA" id="ARBA00022679"/>
    </source>
</evidence>
<evidence type="ECO:0000256" key="7">
    <source>
        <dbReference type="ARBA" id="ARBA00022968"/>
    </source>
</evidence>
<dbReference type="InterPro" id="IPR029044">
    <property type="entry name" value="Nucleotide-diphossugar_trans"/>
</dbReference>
<dbReference type="PRINTS" id="PR02050">
    <property type="entry name" value="B14GALTRFASE"/>
</dbReference>
<keyword evidence="10" id="KW-0325">Glycoprotein</keyword>
<dbReference type="InterPro" id="IPR003859">
    <property type="entry name" value="Galactosyl_T"/>
</dbReference>
<keyword evidence="14" id="KW-1185">Reference proteome</keyword>
<dbReference type="GO" id="GO:0008378">
    <property type="term" value="F:galactosyltransferase activity"/>
    <property type="evidence" value="ECO:0007669"/>
    <property type="project" value="TreeGrafter"/>
</dbReference>
<evidence type="ECO:0000313" key="14">
    <source>
        <dbReference type="Proteomes" id="UP001300502"/>
    </source>
</evidence>
<keyword evidence="9" id="KW-0472">Membrane</keyword>
<evidence type="ECO:0000256" key="4">
    <source>
        <dbReference type="ARBA" id="ARBA00022676"/>
    </source>
</evidence>
<comment type="pathway">
    <text evidence="2">Protein modification; protein glycosylation.</text>
</comment>
<dbReference type="InterPro" id="IPR027791">
    <property type="entry name" value="Galactosyl_T_C"/>
</dbReference>
<comment type="caution">
    <text evidence="13">The sequence shown here is derived from an EMBL/GenBank/DDBJ whole genome shotgun (WGS) entry which is preliminary data.</text>
</comment>
<dbReference type="Proteomes" id="UP001300502">
    <property type="component" value="Unassembled WGS sequence"/>
</dbReference>
<dbReference type="Gene3D" id="3.90.550.10">
    <property type="entry name" value="Spore Coat Polysaccharide Biosynthesis Protein SpsA, Chain A"/>
    <property type="match status" value="1"/>
</dbReference>
<keyword evidence="6" id="KW-0812">Transmembrane</keyword>
<keyword evidence="7" id="KW-0735">Signal-anchor</keyword>
<evidence type="ECO:0000259" key="12">
    <source>
        <dbReference type="Pfam" id="PF13733"/>
    </source>
</evidence>
<reference evidence="13 14" key="1">
    <citation type="submission" date="2022-07" db="EMBL/GenBank/DDBJ databases">
        <title>Genome-wide signatures of adaptation to extreme environments.</title>
        <authorList>
            <person name="Cho C.H."/>
            <person name="Yoon H.S."/>
        </authorList>
    </citation>
    <scope>NUCLEOTIDE SEQUENCE [LARGE SCALE GENOMIC DNA]</scope>
    <source>
        <strain evidence="13 14">108.79 E11</strain>
    </source>
</reference>
<evidence type="ECO:0000313" key="13">
    <source>
        <dbReference type="EMBL" id="KAK4524800.1"/>
    </source>
</evidence>
<evidence type="ECO:0000256" key="3">
    <source>
        <dbReference type="ARBA" id="ARBA00005735"/>
    </source>
</evidence>
<comment type="similarity">
    <text evidence="3">Belongs to the glycosyltransferase 7 family.</text>
</comment>
<sequence length="274" mass="31743">MTKSKLRSVAMLFLTVTLFLICWKYSTKSLLEQKNIKLKPSVAIIVPIRNRPFEEKFIRVYFSQYLSQFQEYSYEIIFAEQTQDDHHFNKGLLSNAAFLSLKNRSYDCYCLQDADTVPLTNELLYRCPKGAVPYHLTPPKLHPHVTYDDSGAGNFVFTSEQFIVVNGFGSNFWGWGKADDNLVKRFKSKNLWPLEVPTNTSERFVHLDCDPQRTASQAPEDKKQFLIEDLGSYGLNTSVFEMVSFERLDDIPIPISKMCFKLHCNMDVTPWCKK</sequence>
<evidence type="ECO:0000256" key="2">
    <source>
        <dbReference type="ARBA" id="ARBA00004922"/>
    </source>
</evidence>
<keyword evidence="4" id="KW-0328">Glycosyltransferase</keyword>
<dbReference type="GO" id="GO:0005794">
    <property type="term" value="C:Golgi apparatus"/>
    <property type="evidence" value="ECO:0007669"/>
    <property type="project" value="TreeGrafter"/>
</dbReference>
<dbReference type="Pfam" id="PF13733">
    <property type="entry name" value="Glyco_transf_7N"/>
    <property type="match status" value="1"/>
</dbReference>
<evidence type="ECO:0000256" key="1">
    <source>
        <dbReference type="ARBA" id="ARBA00004606"/>
    </source>
</evidence>
<dbReference type="PANTHER" id="PTHR19300">
    <property type="entry name" value="BETA-1,4-GALACTOSYLTRANSFERASE"/>
    <property type="match status" value="1"/>
</dbReference>
<dbReference type="AlphaFoldDB" id="A0AAV9IBH1"/>
<feature type="domain" description="Galactosyltransferase N-terminal" evidence="12">
    <location>
        <begin position="35"/>
        <end position="128"/>
    </location>
</feature>
<protein>
    <submittedName>
        <fullName evidence="13">Uncharacterized protein</fullName>
    </submittedName>
</protein>
<dbReference type="GO" id="GO:0005975">
    <property type="term" value="P:carbohydrate metabolic process"/>
    <property type="evidence" value="ECO:0007669"/>
    <property type="project" value="InterPro"/>
</dbReference>
<evidence type="ECO:0000259" key="11">
    <source>
        <dbReference type="Pfam" id="PF02709"/>
    </source>
</evidence>
<name>A0AAV9IBH1_9RHOD</name>
<accession>A0AAV9IBH1</accession>
<keyword evidence="5" id="KW-0808">Transferase</keyword>
<feature type="domain" description="Galactosyltransferase C-terminal" evidence="11">
    <location>
        <begin position="135"/>
        <end position="205"/>
    </location>
</feature>
<gene>
    <name evidence="13" type="ORF">GAYE_SCF06G2703</name>
</gene>
<proteinExistence type="inferred from homology"/>
<dbReference type="SUPFAM" id="SSF53448">
    <property type="entry name" value="Nucleotide-diphospho-sugar transferases"/>
    <property type="match status" value="1"/>
</dbReference>
<keyword evidence="8" id="KW-1133">Transmembrane helix</keyword>
<evidence type="ECO:0000256" key="9">
    <source>
        <dbReference type="ARBA" id="ARBA00023136"/>
    </source>
</evidence>
<dbReference type="InterPro" id="IPR027995">
    <property type="entry name" value="Galactosyl_T_N"/>
</dbReference>
<dbReference type="PANTHER" id="PTHR19300:SF30">
    <property type="entry name" value="BETA-1,4-GALACTOSYLTRANSFERASE 7"/>
    <property type="match status" value="1"/>
</dbReference>
<dbReference type="EMBL" id="JANCYU010000026">
    <property type="protein sequence ID" value="KAK4524800.1"/>
    <property type="molecule type" value="Genomic_DNA"/>
</dbReference>